<proteinExistence type="predicted"/>
<dbReference type="Proteomes" id="UP000036938">
    <property type="component" value="Unassembled WGS sequence"/>
</dbReference>
<dbReference type="EMBL" id="AQQZ01000012">
    <property type="protein sequence ID" value="KNG92205.1"/>
    <property type="molecule type" value="Genomic_DNA"/>
</dbReference>
<evidence type="ECO:0008006" key="3">
    <source>
        <dbReference type="Google" id="ProtNLM"/>
    </source>
</evidence>
<evidence type="ECO:0000313" key="1">
    <source>
        <dbReference type="EMBL" id="KNG92205.1"/>
    </source>
</evidence>
<keyword evidence="2" id="KW-1185">Reference proteome</keyword>
<dbReference type="STRING" id="1317121.ATO11_18660"/>
<name>A0A0L1JKD2_9RHOB</name>
<evidence type="ECO:0000313" key="2">
    <source>
        <dbReference type="Proteomes" id="UP000036938"/>
    </source>
</evidence>
<organism evidence="1 2">
    <name type="scientific">Pseudaestuariivita atlantica</name>
    <dbReference type="NCBI Taxonomy" id="1317121"/>
    <lineage>
        <taxon>Bacteria</taxon>
        <taxon>Pseudomonadati</taxon>
        <taxon>Pseudomonadota</taxon>
        <taxon>Alphaproteobacteria</taxon>
        <taxon>Rhodobacterales</taxon>
        <taxon>Paracoccaceae</taxon>
        <taxon>Pseudaestuariivita</taxon>
    </lineage>
</organism>
<dbReference type="AlphaFoldDB" id="A0A0L1JKD2"/>
<gene>
    <name evidence="1" type="ORF">ATO11_18660</name>
</gene>
<comment type="caution">
    <text evidence="1">The sequence shown here is derived from an EMBL/GenBank/DDBJ whole genome shotgun (WGS) entry which is preliminary data.</text>
</comment>
<reference evidence="1 2" key="1">
    <citation type="journal article" date="2015" name="Int. J. Syst. Evol. Microbiol.">
        <title>Aestuariivita atlantica sp. nov., isolated from deep sea sediment of the Atlantic Ocean.</title>
        <authorList>
            <person name="Li G."/>
            <person name="Lai Q."/>
            <person name="Du Y."/>
            <person name="Liu X."/>
            <person name="Sun F."/>
            <person name="Shao Z."/>
        </authorList>
    </citation>
    <scope>NUCLEOTIDE SEQUENCE [LARGE SCALE GENOMIC DNA]</scope>
    <source>
        <strain evidence="1 2">22II-S11-z3</strain>
    </source>
</reference>
<protein>
    <recommendedName>
        <fullName evidence="3">Formylmethanofuran dehydrogenase subunit E domain-containing protein</fullName>
    </recommendedName>
</protein>
<accession>A0A0L1JKD2</accession>
<sequence length="173" mass="19148">MTDGETVLEFRFDDLLRFHGTRSICGLTVAYKVMEAAWEAIWQGDPPTRESLDVASAFPGPGTRDGFEMVTRAVTRGTYEVLTDVAPSDLVAEAAKGAYFFRLSDGQQIIELGLKPGMLPEEFIPKRRKMARGEATEDEAADFRSLQFAFSDKLRGLAAKEAVNVIDIRPVVQ</sequence>